<name>A0A1A9UY08_GLOAU</name>
<feature type="active site" description="Proton acceptor" evidence="1">
    <location>
        <position position="205"/>
    </location>
</feature>
<evidence type="ECO:0000259" key="3">
    <source>
        <dbReference type="SMART" id="SM01274"/>
    </source>
</evidence>
<evidence type="ECO:0000256" key="2">
    <source>
        <dbReference type="PIRSR" id="PIRSR000106-2"/>
    </source>
</evidence>
<dbReference type="STRING" id="7395.A0A1A9UY08"/>
<feature type="active site" description="Proton donor" evidence="1">
    <location>
        <position position="142"/>
    </location>
</feature>
<dbReference type="GO" id="GO:0005739">
    <property type="term" value="C:mitochondrion"/>
    <property type="evidence" value="ECO:0007669"/>
    <property type="project" value="TreeGrafter"/>
</dbReference>
<dbReference type="Gene3D" id="3.40.50.10380">
    <property type="entry name" value="Malic enzyme, N-terminal domain"/>
    <property type="match status" value="1"/>
</dbReference>
<dbReference type="Pfam" id="PF00390">
    <property type="entry name" value="malic"/>
    <property type="match status" value="1"/>
</dbReference>
<dbReference type="GO" id="GO:0006108">
    <property type="term" value="P:malate metabolic process"/>
    <property type="evidence" value="ECO:0007669"/>
    <property type="project" value="TreeGrafter"/>
</dbReference>
<accession>A0A1A9UY08</accession>
<dbReference type="AlphaFoldDB" id="A0A1A9UY08"/>
<dbReference type="PIRSF" id="PIRSF000106">
    <property type="entry name" value="ME"/>
    <property type="match status" value="1"/>
</dbReference>
<dbReference type="SUPFAM" id="SSF53223">
    <property type="entry name" value="Aminoacid dehydrogenase-like, N-terminal domain"/>
    <property type="match status" value="1"/>
</dbReference>
<protein>
    <recommendedName>
        <fullName evidence="3">Malic enzyme N-terminal domain-containing protein</fullName>
    </recommendedName>
</protein>
<sequence length="240" mass="26995">MFSRPNLYGNLTKICGNMRTIALVNPSSVTATAASSPTPCSNASVRQYHEVVVRGIDHIRDPRLNKGLAFTLEERQILGIHGLQPARFKTMEEQLELCKIAVNRYMEPLNKYLYLADLADRNEHLYFRFLYDNIEDLMPIVYTPTGLIYRRPRGLFITVNDRGHVFDILRNWPEPDVRAICVTDGERILGLGDLGANGMGIPVGKLALYTALAGIKPHQCLPVLIDVGTNSYDLLEDPLR</sequence>
<dbReference type="InterPro" id="IPR012301">
    <property type="entry name" value="Malic_N_dom"/>
</dbReference>
<evidence type="ECO:0000313" key="4">
    <source>
        <dbReference type="EnsemblMetazoa" id="GAUT019420-PA"/>
    </source>
</evidence>
<dbReference type="SMART" id="SM01274">
    <property type="entry name" value="malic"/>
    <property type="match status" value="1"/>
</dbReference>
<dbReference type="VEuPathDB" id="VectorBase:GAUT019420"/>
<feature type="binding site" evidence="2">
    <location>
        <position position="187"/>
    </location>
    <ligand>
        <name>(S)-malate</name>
        <dbReference type="ChEBI" id="CHEBI:15589"/>
    </ligand>
</feature>
<evidence type="ECO:0000256" key="1">
    <source>
        <dbReference type="PIRSR" id="PIRSR000106-1"/>
    </source>
</evidence>
<dbReference type="InterPro" id="IPR046346">
    <property type="entry name" value="Aminoacid_DH-like_N_sf"/>
</dbReference>
<keyword evidence="5" id="KW-1185">Reference proteome</keyword>
<organism evidence="4 5">
    <name type="scientific">Glossina austeni</name>
    <name type="common">Savannah tsetse fly</name>
    <dbReference type="NCBI Taxonomy" id="7395"/>
    <lineage>
        <taxon>Eukaryota</taxon>
        <taxon>Metazoa</taxon>
        <taxon>Ecdysozoa</taxon>
        <taxon>Arthropoda</taxon>
        <taxon>Hexapoda</taxon>
        <taxon>Insecta</taxon>
        <taxon>Pterygota</taxon>
        <taxon>Neoptera</taxon>
        <taxon>Endopterygota</taxon>
        <taxon>Diptera</taxon>
        <taxon>Brachycera</taxon>
        <taxon>Muscomorpha</taxon>
        <taxon>Hippoboscoidea</taxon>
        <taxon>Glossinidae</taxon>
        <taxon>Glossina</taxon>
    </lineage>
</organism>
<dbReference type="EnsemblMetazoa" id="GAUT019420-RA">
    <property type="protein sequence ID" value="GAUT019420-PA"/>
    <property type="gene ID" value="GAUT019420"/>
</dbReference>
<dbReference type="InterPro" id="IPR001891">
    <property type="entry name" value="Malic_OxRdtase"/>
</dbReference>
<reference evidence="4" key="1">
    <citation type="submission" date="2020-05" db="UniProtKB">
        <authorList>
            <consortium name="EnsemblMetazoa"/>
        </authorList>
    </citation>
    <scope>IDENTIFICATION</scope>
    <source>
        <strain evidence="4">TTRI</strain>
    </source>
</reference>
<dbReference type="PANTHER" id="PTHR23406:SF90">
    <property type="entry name" value="MALIC ENZYME-RELATED"/>
    <property type="match status" value="1"/>
</dbReference>
<dbReference type="Proteomes" id="UP000078200">
    <property type="component" value="Unassembled WGS sequence"/>
</dbReference>
<dbReference type="GO" id="GO:0004473">
    <property type="term" value="F:malate dehydrogenase (decarboxylating) (NADP+) activity"/>
    <property type="evidence" value="ECO:0007669"/>
    <property type="project" value="TreeGrafter"/>
</dbReference>
<proteinExistence type="predicted"/>
<feature type="domain" description="Malic enzyme N-terminal" evidence="3">
    <location>
        <begin position="119"/>
        <end position="240"/>
    </location>
</feature>
<evidence type="ECO:0000313" key="5">
    <source>
        <dbReference type="Proteomes" id="UP000078200"/>
    </source>
</evidence>
<dbReference type="InterPro" id="IPR037062">
    <property type="entry name" value="Malic_N_dom_sf"/>
</dbReference>
<dbReference type="PANTHER" id="PTHR23406">
    <property type="entry name" value="MALIC ENZYME-RELATED"/>
    <property type="match status" value="1"/>
</dbReference>